<dbReference type="PATRIC" id="fig|692370.5.peg.1339"/>
<evidence type="ECO:0000256" key="3">
    <source>
        <dbReference type="ARBA" id="ARBA00022840"/>
    </source>
</evidence>
<dbReference type="OrthoDB" id="9810077at2"/>
<evidence type="ECO:0000256" key="1">
    <source>
        <dbReference type="ARBA" id="ARBA00022448"/>
    </source>
</evidence>
<dbReference type="Pfam" id="PF00005">
    <property type="entry name" value="ABC_tran"/>
    <property type="match status" value="1"/>
</dbReference>
<protein>
    <submittedName>
        <fullName evidence="7">Hemin import ATP-binding protein HmuV</fullName>
        <ecNumber evidence="7">3.6.3.-</ecNumber>
    </submittedName>
</protein>
<dbReference type="Proteomes" id="UP000092932">
    <property type="component" value="Chromosome"/>
</dbReference>
<keyword evidence="7" id="KW-0378">Hydrolase</keyword>
<evidence type="ECO:0000256" key="2">
    <source>
        <dbReference type="ARBA" id="ARBA00022741"/>
    </source>
</evidence>
<dbReference type="CDD" id="cd03214">
    <property type="entry name" value="ABC_Iron-Siderophores_B12_Hemin"/>
    <property type="match status" value="1"/>
</dbReference>
<organism evidence="7 8">
    <name type="scientific">Tsuneonella dongtanensis</name>
    <dbReference type="NCBI Taxonomy" id="692370"/>
    <lineage>
        <taxon>Bacteria</taxon>
        <taxon>Pseudomonadati</taxon>
        <taxon>Pseudomonadota</taxon>
        <taxon>Alphaproteobacteria</taxon>
        <taxon>Sphingomonadales</taxon>
        <taxon>Erythrobacteraceae</taxon>
        <taxon>Tsuneonella</taxon>
    </lineage>
</organism>
<dbReference type="AlphaFoldDB" id="A0A1B2ACF2"/>
<comment type="function">
    <text evidence="5">Part of the ABC transporter complex HmuTUV involved in hemin import. Responsible for energy coupling to the transport system.</text>
</comment>
<evidence type="ECO:0000259" key="6">
    <source>
        <dbReference type="PROSITE" id="PS50893"/>
    </source>
</evidence>
<dbReference type="InterPro" id="IPR017871">
    <property type="entry name" value="ABC_transporter-like_CS"/>
</dbReference>
<dbReference type="InterPro" id="IPR003439">
    <property type="entry name" value="ABC_transporter-like_ATP-bd"/>
</dbReference>
<dbReference type="InterPro" id="IPR027417">
    <property type="entry name" value="P-loop_NTPase"/>
</dbReference>
<proteinExistence type="predicted"/>
<dbReference type="PANTHER" id="PTHR42794">
    <property type="entry name" value="HEMIN IMPORT ATP-BINDING PROTEIN HMUV"/>
    <property type="match status" value="1"/>
</dbReference>
<evidence type="ECO:0000256" key="4">
    <source>
        <dbReference type="ARBA" id="ARBA00022967"/>
    </source>
</evidence>
<evidence type="ECO:0000313" key="7">
    <source>
        <dbReference type="EMBL" id="ANY19842.1"/>
    </source>
</evidence>
<evidence type="ECO:0000313" key="8">
    <source>
        <dbReference type="Proteomes" id="UP000092932"/>
    </source>
</evidence>
<name>A0A1B2ACF2_9SPHN</name>
<keyword evidence="1" id="KW-0813">Transport</keyword>
<keyword evidence="3 7" id="KW-0067">ATP-binding</keyword>
<feature type="domain" description="ABC transporter" evidence="6">
    <location>
        <begin position="3"/>
        <end position="227"/>
    </location>
</feature>
<dbReference type="EMBL" id="CP016591">
    <property type="protein sequence ID" value="ANY19842.1"/>
    <property type="molecule type" value="Genomic_DNA"/>
</dbReference>
<sequence length="242" mass="25139">MTLIAQSLTLAGRVTDVSAALEPGRITAICGPNGAGKSSLLQCLAGLLSPDSGAVMLDGGHLGALHPRDRAKALGYLPQEGEVAWDVAVRSLVALGRLPHRDRGEAEVAAALSALDLDHLADRPVSRLSGGERARALLARVLAGCPRWILADEPLAALDLAHQLALLAHLRRAAESGAGVVLVLHDLALAMNHADRVLVLDRGTLAADGSPEEALSAPVIERVWGVSARWLGEPGARALTAR</sequence>
<dbReference type="STRING" id="692370.A6F68_01325"/>
<dbReference type="GO" id="GO:0005524">
    <property type="term" value="F:ATP binding"/>
    <property type="evidence" value="ECO:0007669"/>
    <property type="project" value="UniProtKB-KW"/>
</dbReference>
<dbReference type="PROSITE" id="PS50893">
    <property type="entry name" value="ABC_TRANSPORTER_2"/>
    <property type="match status" value="1"/>
</dbReference>
<accession>A0A1B2ACF2</accession>
<dbReference type="SMART" id="SM00382">
    <property type="entry name" value="AAA"/>
    <property type="match status" value="1"/>
</dbReference>
<keyword evidence="2" id="KW-0547">Nucleotide-binding</keyword>
<gene>
    <name evidence="7" type="primary">hmuV</name>
    <name evidence="7" type="ORF">A6F68_01325</name>
</gene>
<keyword evidence="4" id="KW-1278">Translocase</keyword>
<evidence type="ECO:0000256" key="5">
    <source>
        <dbReference type="ARBA" id="ARBA00037066"/>
    </source>
</evidence>
<dbReference type="SUPFAM" id="SSF52540">
    <property type="entry name" value="P-loop containing nucleoside triphosphate hydrolases"/>
    <property type="match status" value="1"/>
</dbReference>
<dbReference type="GO" id="GO:0016887">
    <property type="term" value="F:ATP hydrolysis activity"/>
    <property type="evidence" value="ECO:0007669"/>
    <property type="project" value="InterPro"/>
</dbReference>
<dbReference type="InterPro" id="IPR003593">
    <property type="entry name" value="AAA+_ATPase"/>
</dbReference>
<keyword evidence="8" id="KW-1185">Reference proteome</keyword>
<reference evidence="7 8" key="1">
    <citation type="submission" date="2016-07" db="EMBL/GenBank/DDBJ databases">
        <title>Complete genome sequence of Altererythrobacter dongtanensis KCTC 22672, a type strain with esterase isolated from tidal flat.</title>
        <authorList>
            <person name="Cheng H."/>
            <person name="Wu Y.-H."/>
            <person name="Zhou P."/>
            <person name="Huo Y.-Y."/>
            <person name="Wang C.-S."/>
            <person name="Xu X.-W."/>
        </authorList>
    </citation>
    <scope>NUCLEOTIDE SEQUENCE [LARGE SCALE GENOMIC DNA]</scope>
    <source>
        <strain evidence="7 8">KCTC 22672</strain>
    </source>
</reference>
<dbReference type="RefSeq" id="WP_067682200.1">
    <property type="nucleotide sequence ID" value="NZ_CP016591.1"/>
</dbReference>
<dbReference type="Gene3D" id="3.40.50.300">
    <property type="entry name" value="P-loop containing nucleotide triphosphate hydrolases"/>
    <property type="match status" value="1"/>
</dbReference>
<dbReference type="PROSITE" id="PS00211">
    <property type="entry name" value="ABC_TRANSPORTER_1"/>
    <property type="match status" value="1"/>
</dbReference>
<dbReference type="EC" id="3.6.3.-" evidence="7"/>
<dbReference type="KEGG" id="ado:A6F68_01325"/>
<dbReference type="PANTHER" id="PTHR42794:SF1">
    <property type="entry name" value="HEMIN IMPORT ATP-BINDING PROTEIN HMUV"/>
    <property type="match status" value="1"/>
</dbReference>